<dbReference type="AlphaFoldDB" id="A0A1M6HHC6"/>
<dbReference type="PANTHER" id="PTHR37423">
    <property type="entry name" value="SOLUBLE LYTIC MUREIN TRANSGLYCOSYLASE-RELATED"/>
    <property type="match status" value="1"/>
</dbReference>
<dbReference type="Gene3D" id="1.10.530.10">
    <property type="match status" value="1"/>
</dbReference>
<dbReference type="InterPro" id="IPR008258">
    <property type="entry name" value="Transglycosylase_SLT_dom_1"/>
</dbReference>
<evidence type="ECO:0000313" key="3">
    <source>
        <dbReference type="Proteomes" id="UP000184536"/>
    </source>
</evidence>
<dbReference type="CDD" id="cd16896">
    <property type="entry name" value="LT_Slt70-like"/>
    <property type="match status" value="1"/>
</dbReference>
<protein>
    <submittedName>
        <fullName evidence="2">Soluble lytic murein transglycosylase</fullName>
    </submittedName>
</protein>
<dbReference type="SUPFAM" id="SSF53955">
    <property type="entry name" value="Lysozyme-like"/>
    <property type="match status" value="1"/>
</dbReference>
<dbReference type="Pfam" id="PF01464">
    <property type="entry name" value="SLT"/>
    <property type="match status" value="1"/>
</dbReference>
<feature type="domain" description="Transglycosylase SLT" evidence="1">
    <location>
        <begin position="44"/>
        <end position="152"/>
    </location>
</feature>
<sequence>MILIDLKKYRFLLVILLIAMSLGLAVNGSRWVIKMVYPLHYKELIFKYAEDYNLDPYLVAAIIRTESKFYEKAQSGKNARGLMQIAPITGEWASKELRVKGYDAEMLFVPDLNIMIGCWYLDRLRGEFQNDLPLMLAAYNGGSGNVRKWLNDPRYSSDGMTLDHIPFFETRAYVDKVLKSYKIYNMIYR</sequence>
<gene>
    <name evidence="2" type="ORF">SAMN02745975_01551</name>
</gene>
<proteinExistence type="predicted"/>
<dbReference type="InterPro" id="IPR023346">
    <property type="entry name" value="Lysozyme-like_dom_sf"/>
</dbReference>
<organism evidence="2 3">
    <name type="scientific">Geosporobacter subterraneus DSM 17957</name>
    <dbReference type="NCBI Taxonomy" id="1121919"/>
    <lineage>
        <taxon>Bacteria</taxon>
        <taxon>Bacillati</taxon>
        <taxon>Bacillota</taxon>
        <taxon>Clostridia</taxon>
        <taxon>Peptostreptococcales</taxon>
        <taxon>Thermotaleaceae</taxon>
        <taxon>Geosporobacter</taxon>
    </lineage>
</organism>
<dbReference type="Proteomes" id="UP000184536">
    <property type="component" value="Unassembled WGS sequence"/>
</dbReference>
<dbReference type="PANTHER" id="PTHR37423:SF2">
    <property type="entry name" value="MEMBRANE-BOUND LYTIC MUREIN TRANSGLYCOSYLASE C"/>
    <property type="match status" value="1"/>
</dbReference>
<evidence type="ECO:0000259" key="1">
    <source>
        <dbReference type="Pfam" id="PF01464"/>
    </source>
</evidence>
<reference evidence="3" key="1">
    <citation type="submission" date="2016-11" db="EMBL/GenBank/DDBJ databases">
        <authorList>
            <person name="Varghese N."/>
            <person name="Submissions S."/>
        </authorList>
    </citation>
    <scope>NUCLEOTIDE SEQUENCE [LARGE SCALE GENOMIC DNA]</scope>
    <source>
        <strain evidence="3">DSM 17957</strain>
    </source>
</reference>
<evidence type="ECO:0000313" key="2">
    <source>
        <dbReference type="EMBL" id="SHJ21598.1"/>
    </source>
</evidence>
<accession>A0A1M6HHC6</accession>
<name>A0A1M6HHC6_9FIRM</name>
<dbReference type="EMBL" id="FQZV01000017">
    <property type="protein sequence ID" value="SHJ21598.1"/>
    <property type="molecule type" value="Genomic_DNA"/>
</dbReference>
<keyword evidence="3" id="KW-1185">Reference proteome</keyword>
<dbReference type="STRING" id="1121919.SAMN02745975_01551"/>
<dbReference type="RefSeq" id="WP_242946244.1">
    <property type="nucleotide sequence ID" value="NZ_FQZV01000017.1"/>
</dbReference>